<keyword evidence="7" id="KW-1185">Reference proteome</keyword>
<feature type="domain" description="PA" evidence="3">
    <location>
        <begin position="178"/>
        <end position="268"/>
    </location>
</feature>
<evidence type="ECO:0000256" key="1">
    <source>
        <dbReference type="ARBA" id="ARBA00005634"/>
    </source>
</evidence>
<dbReference type="InterPro" id="IPR036757">
    <property type="entry name" value="TFR-like_dimer_dom_sf"/>
</dbReference>
<dbReference type="CDD" id="cd02121">
    <property type="entry name" value="PA_GCPII_like"/>
    <property type="match status" value="1"/>
</dbReference>
<evidence type="ECO:0000313" key="6">
    <source>
        <dbReference type="EMBL" id="GMS78078.1"/>
    </source>
</evidence>
<protein>
    <recommendedName>
        <fullName evidence="8">Peptidase</fullName>
    </recommendedName>
</protein>
<dbReference type="EMBL" id="BTSX01000001">
    <property type="protein sequence ID" value="GMS78078.1"/>
    <property type="molecule type" value="Genomic_DNA"/>
</dbReference>
<dbReference type="InterPro" id="IPR003137">
    <property type="entry name" value="PA_domain"/>
</dbReference>
<dbReference type="Gene3D" id="3.40.630.10">
    <property type="entry name" value="Zn peptidases"/>
    <property type="match status" value="1"/>
</dbReference>
<dbReference type="Proteomes" id="UP001432027">
    <property type="component" value="Unassembled WGS sequence"/>
</dbReference>
<dbReference type="PANTHER" id="PTHR10404:SF77">
    <property type="entry name" value="GLUTAMATE CARBOXYPEPTIDASE 2 HOMOLOG"/>
    <property type="match status" value="1"/>
</dbReference>
<accession>A0AAV5S6N1</accession>
<dbReference type="Gene3D" id="1.20.930.40">
    <property type="entry name" value="Transferrin receptor-like, dimerisation domain"/>
    <property type="match status" value="1"/>
</dbReference>
<gene>
    <name evidence="6" type="ORF">PENTCL1PPCAC_253</name>
</gene>
<dbReference type="PANTHER" id="PTHR10404">
    <property type="entry name" value="N-ACETYLATED-ALPHA-LINKED ACIDIC DIPEPTIDASE"/>
    <property type="match status" value="1"/>
</dbReference>
<dbReference type="GO" id="GO:0004180">
    <property type="term" value="F:carboxypeptidase activity"/>
    <property type="evidence" value="ECO:0007669"/>
    <property type="project" value="TreeGrafter"/>
</dbReference>
<feature type="transmembrane region" description="Helical" evidence="2">
    <location>
        <begin position="21"/>
        <end position="41"/>
    </location>
</feature>
<dbReference type="FunFam" id="3.40.630.10:FF:000101">
    <property type="entry name" value="N-acetylated alpha-linked acidic dipeptidase like 1"/>
    <property type="match status" value="1"/>
</dbReference>
<comment type="caution">
    <text evidence="6">The sequence shown here is derived from an EMBL/GenBank/DDBJ whole genome shotgun (WGS) entry which is preliminary data.</text>
</comment>
<keyword evidence="2" id="KW-0472">Membrane</keyword>
<dbReference type="AlphaFoldDB" id="A0AAV5S6N1"/>
<evidence type="ECO:0000259" key="5">
    <source>
        <dbReference type="Pfam" id="PF04389"/>
    </source>
</evidence>
<keyword evidence="2" id="KW-1133">Transmembrane helix</keyword>
<evidence type="ECO:0000259" key="3">
    <source>
        <dbReference type="Pfam" id="PF02225"/>
    </source>
</evidence>
<dbReference type="InterPro" id="IPR007365">
    <property type="entry name" value="TFR-like_dimer_dom"/>
</dbReference>
<dbReference type="InterPro" id="IPR039373">
    <property type="entry name" value="Peptidase_M28B"/>
</dbReference>
<dbReference type="Pfam" id="PF04253">
    <property type="entry name" value="TFR_dimer"/>
    <property type="match status" value="1"/>
</dbReference>
<evidence type="ECO:0000259" key="4">
    <source>
        <dbReference type="Pfam" id="PF04253"/>
    </source>
</evidence>
<dbReference type="Pfam" id="PF04389">
    <property type="entry name" value="Peptidase_M28"/>
    <property type="match status" value="1"/>
</dbReference>
<evidence type="ECO:0008006" key="8">
    <source>
        <dbReference type="Google" id="ProtNLM"/>
    </source>
</evidence>
<evidence type="ECO:0000256" key="2">
    <source>
        <dbReference type="SAM" id="Phobius"/>
    </source>
</evidence>
<dbReference type="SUPFAM" id="SSF53187">
    <property type="entry name" value="Zn-dependent exopeptidases"/>
    <property type="match status" value="1"/>
</dbReference>
<comment type="similarity">
    <text evidence="1">Belongs to the peptidase M28 family. M28B subfamily.</text>
</comment>
<dbReference type="SUPFAM" id="SSF47672">
    <property type="entry name" value="Transferrin receptor-like dimerisation domain"/>
    <property type="match status" value="1"/>
</dbReference>
<dbReference type="SUPFAM" id="SSF52025">
    <property type="entry name" value="PA domain"/>
    <property type="match status" value="1"/>
</dbReference>
<dbReference type="Pfam" id="PF02225">
    <property type="entry name" value="PA"/>
    <property type="match status" value="1"/>
</dbReference>
<dbReference type="InterPro" id="IPR046450">
    <property type="entry name" value="PA_dom_sf"/>
</dbReference>
<organism evidence="6 7">
    <name type="scientific">Pristionchus entomophagus</name>
    <dbReference type="NCBI Taxonomy" id="358040"/>
    <lineage>
        <taxon>Eukaryota</taxon>
        <taxon>Metazoa</taxon>
        <taxon>Ecdysozoa</taxon>
        <taxon>Nematoda</taxon>
        <taxon>Chromadorea</taxon>
        <taxon>Rhabditida</taxon>
        <taxon>Rhabditina</taxon>
        <taxon>Diplogasteromorpha</taxon>
        <taxon>Diplogasteroidea</taxon>
        <taxon>Neodiplogasteridae</taxon>
        <taxon>Pristionchus</taxon>
    </lineage>
</organism>
<evidence type="ECO:0000313" key="7">
    <source>
        <dbReference type="Proteomes" id="UP001432027"/>
    </source>
</evidence>
<keyword evidence="2" id="KW-0812">Transmembrane</keyword>
<proteinExistence type="inferred from homology"/>
<dbReference type="FunFam" id="3.50.30.30:FF:000033">
    <property type="entry name" value="Glutamate carboxypeptidase 2 homolog"/>
    <property type="match status" value="1"/>
</dbReference>
<feature type="domain" description="Transferrin receptor-like dimerisation" evidence="4">
    <location>
        <begin position="636"/>
        <end position="760"/>
    </location>
</feature>
<dbReference type="Gene3D" id="3.50.30.30">
    <property type="match status" value="1"/>
</dbReference>
<feature type="domain" description="Peptidase M28" evidence="5">
    <location>
        <begin position="363"/>
        <end position="561"/>
    </location>
</feature>
<sequence>MPYVGIGMQQRGSSLRSHRMVRAYAALLGGVLVSLFLVGLGKMQTDKGVPLPRQESLEEIQDQIGRALQDAIQGENIKTNLRAITREPHQAGTKANERVAKTIEKMYKDAGLQKVHTLTYDVLLSYPDWDRPNTVSIRNRAGRAVFTSKGVSEPILPDEQGAPHAGHQWLAYSAPGTVEGDIVYAHSGTPKDFERLKKMGIDATGKIVMMRYGEGFRGDKVAYAQQHGAAAAILFSDPAEVAKGARDDVYPKSVWMPSEGVQRGSIMKLNGDPLTPLYPAKPGAYKSKTIDEIKEDGIIPSIPALPISYDTAYEILSRMSGRPVPSDWQGNVNVTYRLGPGLRDGYKTVVDVKSSLETRHVHNVVGYLPGQDEEDRYVILGNHFDAWVYGSIDPNSGTAILAEVARAMVETTKNTTWKPARSIMFAAWDAEEYGLLGSTEFVEEFVSQLGSRAVAYLNMDCFAGNFSLNVNTIPSMRDLAIDVAKRIPNHLEEQVHLGRKTLYDTWARAFPGKDGQPDMQIPGGGSDHAGFLTFGGVPVIDFNMVNATRNSYPLYHTLFETPFLNEHLYDKADFAMHRTIGRYWAELARTLADSPVLPINVTRIAEEMGGNYVVELRKTLNTLPANPNLLEAKQQVDFLEKAAAKFLVKAQSFAEHAKHVREALPENPYDQRKLRGVNERIMMTERCFLNPRGAPGAPQNRHVLYSISEKDSYSGKIMAAVYDAIDDYVDSTDKKKAGRMVAEQISIIYHSVHCATNTLKHFF</sequence>
<name>A0AAV5S6N1_9BILA</name>
<dbReference type="InterPro" id="IPR007484">
    <property type="entry name" value="Peptidase_M28"/>
</dbReference>
<reference evidence="6" key="1">
    <citation type="submission" date="2023-10" db="EMBL/GenBank/DDBJ databases">
        <title>Genome assembly of Pristionchus species.</title>
        <authorList>
            <person name="Yoshida K."/>
            <person name="Sommer R.J."/>
        </authorList>
    </citation>
    <scope>NUCLEOTIDE SEQUENCE</scope>
    <source>
        <strain evidence="6">RS0144</strain>
    </source>
</reference>